<reference evidence="1" key="1">
    <citation type="journal article" date="2019" name="Philos. Trans. R. Soc. Lond., B, Biol. Sci.">
        <title>Targeted metagenomic recovery of four divergent viruses reveals shared and distinctive characteristics of giant viruses of marine eukaryotes.</title>
        <authorList>
            <person name="Needham D.M."/>
            <person name="Poirier C."/>
            <person name="Hehenberger E."/>
            <person name="Jimenez V."/>
            <person name="Swalwell J.E."/>
            <person name="Santoro A.E."/>
            <person name="Worden A.Z."/>
        </authorList>
    </citation>
    <scope>NUCLEOTIDE SEQUENCE</scope>
    <source>
        <strain evidence="1">OPacV-662</strain>
    </source>
</reference>
<sequence>MENNPLLNKLGCKYNPDVQKNYEKHVNDRNMLRVSKGKQPQFNIDTYVDKSLNTSLNEFKRDSKNLDNECANIFSQHNRHHHETQFNARHHEINNISQQNHKNDDILMTERKRFYNDMQVKITSQRQAIEQMMQDMQIN</sequence>
<dbReference type="EMBL" id="MN448266">
    <property type="protein sequence ID" value="QFG73615.1"/>
    <property type="molecule type" value="Genomic_DNA"/>
</dbReference>
<organism evidence="1">
    <name type="scientific">Megaviridae environmental sample</name>
    <dbReference type="NCBI Taxonomy" id="1737588"/>
    <lineage>
        <taxon>Viruses</taxon>
        <taxon>Varidnaviria</taxon>
        <taxon>Bamfordvirae</taxon>
        <taxon>Nucleocytoviricota</taxon>
        <taxon>Megaviricetes</taxon>
        <taxon>Imitervirales</taxon>
        <taxon>Mimiviridae</taxon>
        <taxon>environmental samples</taxon>
    </lineage>
</organism>
<protein>
    <submittedName>
        <fullName evidence="1">Uncharacterized protein</fullName>
    </submittedName>
</protein>
<evidence type="ECO:0000313" key="1">
    <source>
        <dbReference type="EMBL" id="QFG73615.1"/>
    </source>
</evidence>
<proteinExistence type="predicted"/>
<accession>A0A5J6VH54</accession>
<name>A0A5J6VH54_9VIRU</name>